<accession>A0A385E1L5</accession>
<dbReference type="GeneID" id="54999300"/>
<evidence type="ECO:0000313" key="1">
    <source>
        <dbReference type="EMBL" id="AXQ64762.1"/>
    </source>
</evidence>
<dbReference type="Proteomes" id="UP000264531">
    <property type="component" value="Segment"/>
</dbReference>
<proteinExistence type="predicted"/>
<dbReference type="RefSeq" id="YP_009808398.1">
    <property type="nucleotide sequence ID" value="NC_048040.1"/>
</dbReference>
<evidence type="ECO:0000313" key="2">
    <source>
        <dbReference type="Proteomes" id="UP000264531"/>
    </source>
</evidence>
<sequence>MTATRFSFYAEPAPVATRNDDCYVGVGECTDGAEAIAIVTPGDLHLSHEQARALVAELSSAITVLSEGAEA</sequence>
<dbReference type="EMBL" id="MH651185">
    <property type="protein sequence ID" value="AXQ64762.1"/>
    <property type="molecule type" value="Genomic_DNA"/>
</dbReference>
<dbReference type="KEGG" id="vg:54999300"/>
<organism evidence="1 2">
    <name type="scientific">Gordonia phage Phistory</name>
    <dbReference type="NCBI Taxonomy" id="2301694"/>
    <lineage>
        <taxon>Viruses</taxon>
        <taxon>Duplodnaviria</taxon>
        <taxon>Heunggongvirae</taxon>
        <taxon>Uroviricota</taxon>
        <taxon>Caudoviricetes</taxon>
        <taxon>Langleyhallvirinae</taxon>
        <taxon>Phistoryvirus</taxon>
        <taxon>Phistoryvirus phistory</taxon>
    </lineage>
</organism>
<gene>
    <name evidence="1" type="primary">57</name>
    <name evidence="1" type="ORF">SEA_PHISTORY_57</name>
</gene>
<reference evidence="1 2" key="1">
    <citation type="submission" date="2018-07" db="EMBL/GenBank/DDBJ databases">
        <authorList>
            <person name="Washington J.M."/>
            <person name="Garlena R.A."/>
            <person name="Russell D.A."/>
            <person name="Pope W.H."/>
            <person name="Jacobs-Sera D."/>
            <person name="Hatfull G.F."/>
        </authorList>
    </citation>
    <scope>NUCLEOTIDE SEQUENCE [LARGE SCALE GENOMIC DNA]</scope>
</reference>
<protein>
    <submittedName>
        <fullName evidence="1">Uncharacterized protein</fullName>
    </submittedName>
</protein>
<name>A0A385E1L5_9CAUD</name>
<keyword evidence="2" id="KW-1185">Reference proteome</keyword>